<keyword evidence="11" id="KW-0539">Nucleus</keyword>
<evidence type="ECO:0000256" key="3">
    <source>
        <dbReference type="ARBA" id="ARBA00006991"/>
    </source>
</evidence>
<dbReference type="InterPro" id="IPR013087">
    <property type="entry name" value="Znf_C2H2_type"/>
</dbReference>
<organism evidence="14 15">
    <name type="scientific">Petrolisthes manimaculis</name>
    <dbReference type="NCBI Taxonomy" id="1843537"/>
    <lineage>
        <taxon>Eukaryota</taxon>
        <taxon>Metazoa</taxon>
        <taxon>Ecdysozoa</taxon>
        <taxon>Arthropoda</taxon>
        <taxon>Crustacea</taxon>
        <taxon>Multicrustacea</taxon>
        <taxon>Malacostraca</taxon>
        <taxon>Eumalacostraca</taxon>
        <taxon>Eucarida</taxon>
        <taxon>Decapoda</taxon>
        <taxon>Pleocyemata</taxon>
        <taxon>Anomura</taxon>
        <taxon>Galatheoidea</taxon>
        <taxon>Porcellanidae</taxon>
        <taxon>Petrolisthes</taxon>
    </lineage>
</organism>
<keyword evidence="7" id="KW-0862">Zinc</keyword>
<comment type="subcellular location">
    <subcellularLocation>
        <location evidence="2">Nucleus</location>
    </subcellularLocation>
</comment>
<evidence type="ECO:0000313" key="14">
    <source>
        <dbReference type="EMBL" id="KAK4297507.1"/>
    </source>
</evidence>
<dbReference type="PANTHER" id="PTHR24394">
    <property type="entry name" value="ZINC FINGER PROTEIN"/>
    <property type="match status" value="1"/>
</dbReference>
<evidence type="ECO:0000313" key="15">
    <source>
        <dbReference type="Proteomes" id="UP001292094"/>
    </source>
</evidence>
<dbReference type="EMBL" id="JAWZYT010003624">
    <property type="protein sequence ID" value="KAK4297507.1"/>
    <property type="molecule type" value="Genomic_DNA"/>
</dbReference>
<proteinExistence type="inferred from homology"/>
<accession>A0AAE1NY89</accession>
<keyword evidence="8" id="KW-0805">Transcription regulation</keyword>
<dbReference type="Gene3D" id="3.30.160.60">
    <property type="entry name" value="Classic Zinc Finger"/>
    <property type="match status" value="6"/>
</dbReference>
<evidence type="ECO:0000256" key="1">
    <source>
        <dbReference type="ARBA" id="ARBA00003767"/>
    </source>
</evidence>
<evidence type="ECO:0000256" key="4">
    <source>
        <dbReference type="ARBA" id="ARBA00022723"/>
    </source>
</evidence>
<keyword evidence="15" id="KW-1185">Reference proteome</keyword>
<evidence type="ECO:0000256" key="2">
    <source>
        <dbReference type="ARBA" id="ARBA00004123"/>
    </source>
</evidence>
<dbReference type="FunFam" id="3.30.160.60:FF:001370">
    <property type="entry name" value="Zinc finger protein"/>
    <property type="match status" value="1"/>
</dbReference>
<keyword evidence="9" id="KW-0238">DNA-binding</keyword>
<evidence type="ECO:0000256" key="6">
    <source>
        <dbReference type="ARBA" id="ARBA00022771"/>
    </source>
</evidence>
<evidence type="ECO:0000256" key="12">
    <source>
        <dbReference type="PROSITE-ProRule" id="PRU00042"/>
    </source>
</evidence>
<dbReference type="FunFam" id="3.30.160.60:FF:000060">
    <property type="entry name" value="zinc finger protein 436"/>
    <property type="match status" value="1"/>
</dbReference>
<feature type="domain" description="C2H2-type" evidence="13">
    <location>
        <begin position="290"/>
        <end position="317"/>
    </location>
</feature>
<dbReference type="Pfam" id="PF00096">
    <property type="entry name" value="zf-C2H2"/>
    <property type="match status" value="6"/>
</dbReference>
<dbReference type="InterPro" id="IPR036236">
    <property type="entry name" value="Znf_C2H2_sf"/>
</dbReference>
<name>A0AAE1NY89_9EUCA</name>
<feature type="domain" description="C2H2-type" evidence="13">
    <location>
        <begin position="39"/>
        <end position="66"/>
    </location>
</feature>
<dbReference type="SMART" id="SM00355">
    <property type="entry name" value="ZnF_C2H2"/>
    <property type="match status" value="7"/>
</dbReference>
<evidence type="ECO:0000259" key="13">
    <source>
        <dbReference type="PROSITE" id="PS50157"/>
    </source>
</evidence>
<dbReference type="GO" id="GO:0008270">
    <property type="term" value="F:zinc ion binding"/>
    <property type="evidence" value="ECO:0007669"/>
    <property type="project" value="UniProtKB-KW"/>
</dbReference>
<dbReference type="Proteomes" id="UP001292094">
    <property type="component" value="Unassembled WGS sequence"/>
</dbReference>
<evidence type="ECO:0000256" key="7">
    <source>
        <dbReference type="ARBA" id="ARBA00022833"/>
    </source>
</evidence>
<keyword evidence="10" id="KW-0804">Transcription</keyword>
<dbReference type="FunFam" id="3.30.160.60:FF:000446">
    <property type="entry name" value="Zinc finger protein"/>
    <property type="match status" value="2"/>
</dbReference>
<evidence type="ECO:0000256" key="9">
    <source>
        <dbReference type="ARBA" id="ARBA00023125"/>
    </source>
</evidence>
<dbReference type="GO" id="GO:0005634">
    <property type="term" value="C:nucleus"/>
    <property type="evidence" value="ECO:0007669"/>
    <property type="project" value="UniProtKB-SubCell"/>
</dbReference>
<dbReference type="AlphaFoldDB" id="A0AAE1NY89"/>
<reference evidence="14" key="1">
    <citation type="submission" date="2023-11" db="EMBL/GenBank/DDBJ databases">
        <title>Genome assemblies of two species of porcelain crab, Petrolisthes cinctipes and Petrolisthes manimaculis (Anomura: Porcellanidae).</title>
        <authorList>
            <person name="Angst P."/>
        </authorList>
    </citation>
    <scope>NUCLEOTIDE SEQUENCE</scope>
    <source>
        <strain evidence="14">PB745_02</strain>
        <tissue evidence="14">Gill</tissue>
    </source>
</reference>
<feature type="domain" description="C2H2-type" evidence="13">
    <location>
        <begin position="318"/>
        <end position="345"/>
    </location>
</feature>
<dbReference type="PANTHER" id="PTHR24394:SF48">
    <property type="entry name" value="ZINC FINGER PROTEIN 771"/>
    <property type="match status" value="1"/>
</dbReference>
<keyword evidence="4" id="KW-0479">Metal-binding</keyword>
<evidence type="ECO:0000256" key="11">
    <source>
        <dbReference type="ARBA" id="ARBA00023242"/>
    </source>
</evidence>
<dbReference type="GO" id="GO:0003690">
    <property type="term" value="F:double-stranded DNA binding"/>
    <property type="evidence" value="ECO:0007669"/>
    <property type="project" value="UniProtKB-ARBA"/>
</dbReference>
<dbReference type="GO" id="GO:0000981">
    <property type="term" value="F:DNA-binding transcription factor activity, RNA polymerase II-specific"/>
    <property type="evidence" value="ECO:0007669"/>
    <property type="project" value="TreeGrafter"/>
</dbReference>
<feature type="domain" description="C2H2-type" evidence="13">
    <location>
        <begin position="262"/>
        <end position="289"/>
    </location>
</feature>
<dbReference type="SUPFAM" id="SSF57667">
    <property type="entry name" value="beta-beta-alpha zinc fingers"/>
    <property type="match status" value="4"/>
</dbReference>
<comment type="similarity">
    <text evidence="3">Belongs to the krueppel C2H2-type zinc-finger protein family.</text>
</comment>
<feature type="domain" description="C2H2-type" evidence="13">
    <location>
        <begin position="11"/>
        <end position="38"/>
    </location>
</feature>
<evidence type="ECO:0000256" key="10">
    <source>
        <dbReference type="ARBA" id="ARBA00023163"/>
    </source>
</evidence>
<sequence length="345" mass="39340">MNVNMLWEQNLKCEFCDAAFDDQDALKKHLRLHSRRKPYKCDDCGAKFSYNSTLEWHKKSHTGELPFKCDECREQFPQNSMLVWHKRKHRMGEQSSQGSPMVINMSNICHQKEIHNIPTLFSLPNVVNHQGTPIPISVVATCSTETTGTLSTPTTLQHMSCTVSPPQQQQQQQRQHTVSIATTQPGVTGEVSTSGKLTVEDEEGMFRCDFCGAVLLHGADLRTHVDTKHNMGDNNPFHILAKQQQANGQFLPRKKIIVEKPFKCNLCGVGFNKEGHLKTHRQKHFVDMPFKCDRCGMSFCDAAVLESHARRHQAERPFKCDRCGAAFFRESHLQRHIKRHTGEHV</sequence>
<evidence type="ECO:0000256" key="5">
    <source>
        <dbReference type="ARBA" id="ARBA00022737"/>
    </source>
</evidence>
<protein>
    <recommendedName>
        <fullName evidence="13">C2H2-type domain-containing protein</fullName>
    </recommendedName>
</protein>
<evidence type="ECO:0000256" key="8">
    <source>
        <dbReference type="ARBA" id="ARBA00023015"/>
    </source>
</evidence>
<feature type="domain" description="C2H2-type" evidence="13">
    <location>
        <begin position="67"/>
        <end position="94"/>
    </location>
</feature>
<gene>
    <name evidence="14" type="ORF">Pmani_030080</name>
</gene>
<comment type="function">
    <text evidence="1">May be involved in transcriptional regulation.</text>
</comment>
<keyword evidence="5" id="KW-0677">Repeat</keyword>
<comment type="caution">
    <text evidence="14">The sequence shown here is derived from an EMBL/GenBank/DDBJ whole genome shotgun (WGS) entry which is preliminary data.</text>
</comment>
<dbReference type="PROSITE" id="PS50157">
    <property type="entry name" value="ZINC_FINGER_C2H2_2"/>
    <property type="match status" value="6"/>
</dbReference>
<dbReference type="PROSITE" id="PS00028">
    <property type="entry name" value="ZINC_FINGER_C2H2_1"/>
    <property type="match status" value="7"/>
</dbReference>
<keyword evidence="6 12" id="KW-0863">Zinc-finger</keyword>